<dbReference type="Proteomes" id="UP000634206">
    <property type="component" value="Unassembled WGS sequence"/>
</dbReference>
<dbReference type="EMBL" id="JAENIG010000001">
    <property type="protein sequence ID" value="MBK1853448.1"/>
    <property type="molecule type" value="Genomic_DNA"/>
</dbReference>
<accession>A0AAE2S9E4</accession>
<feature type="chain" id="PRO_5041949760" description="Secreted protein" evidence="2">
    <location>
        <begin position="23"/>
        <end position="76"/>
    </location>
</feature>
<gene>
    <name evidence="3" type="ORF">JIN83_00600</name>
</gene>
<evidence type="ECO:0000256" key="2">
    <source>
        <dbReference type="SAM" id="SignalP"/>
    </source>
</evidence>
<keyword evidence="4" id="KW-1185">Reference proteome</keyword>
<organism evidence="3 4">
    <name type="scientific">Oceaniferula flava</name>
    <dbReference type="NCBI Taxonomy" id="2800421"/>
    <lineage>
        <taxon>Bacteria</taxon>
        <taxon>Pseudomonadati</taxon>
        <taxon>Verrucomicrobiota</taxon>
        <taxon>Verrucomicrobiia</taxon>
        <taxon>Verrucomicrobiales</taxon>
        <taxon>Verrucomicrobiaceae</taxon>
        <taxon>Oceaniferula</taxon>
    </lineage>
</organism>
<dbReference type="RefSeq" id="WP_309488046.1">
    <property type="nucleotide sequence ID" value="NZ_JAENIG010000001.1"/>
</dbReference>
<evidence type="ECO:0000313" key="4">
    <source>
        <dbReference type="Proteomes" id="UP000634206"/>
    </source>
</evidence>
<keyword evidence="2" id="KW-0732">Signal</keyword>
<feature type="signal peptide" evidence="2">
    <location>
        <begin position="1"/>
        <end position="22"/>
    </location>
</feature>
<proteinExistence type="predicted"/>
<feature type="region of interest" description="Disordered" evidence="1">
    <location>
        <begin position="51"/>
        <end position="76"/>
    </location>
</feature>
<reference evidence="3" key="1">
    <citation type="submission" date="2021-01" db="EMBL/GenBank/DDBJ databases">
        <title>Modified the classification status of verrucomicrobia.</title>
        <authorList>
            <person name="Feng X."/>
        </authorList>
    </citation>
    <scope>NUCLEOTIDE SEQUENCE</scope>
    <source>
        <strain evidence="3">5K15</strain>
    </source>
</reference>
<dbReference type="AlphaFoldDB" id="A0AAE2S9E4"/>
<protein>
    <recommendedName>
        <fullName evidence="5">Secreted protein</fullName>
    </recommendedName>
</protein>
<evidence type="ECO:0008006" key="5">
    <source>
        <dbReference type="Google" id="ProtNLM"/>
    </source>
</evidence>
<evidence type="ECO:0000256" key="1">
    <source>
        <dbReference type="SAM" id="MobiDB-lite"/>
    </source>
</evidence>
<comment type="caution">
    <text evidence="3">The sequence shown here is derived from an EMBL/GenBank/DDBJ whole genome shotgun (WGS) entry which is preliminary data.</text>
</comment>
<name>A0AAE2S9E4_9BACT</name>
<evidence type="ECO:0000313" key="3">
    <source>
        <dbReference type="EMBL" id="MBK1853448.1"/>
    </source>
</evidence>
<sequence>MKTTPLKITPSQLAAMGLPALAIGLSLICASCGAPDPTVQKEMDQDIMSAAEKKGPGSTVGPKYMQSSQGYGLGGY</sequence>